<gene>
    <name evidence="4" type="ORF">A1Q1_01591</name>
</gene>
<feature type="domain" description="Rhodanese" evidence="3">
    <location>
        <begin position="155"/>
        <end position="285"/>
    </location>
</feature>
<dbReference type="HOGENOM" id="CLU_031618_3_0_1"/>
<dbReference type="Gene3D" id="3.40.250.10">
    <property type="entry name" value="Rhodanese-like domain"/>
    <property type="match status" value="2"/>
</dbReference>
<dbReference type="CDD" id="cd01448">
    <property type="entry name" value="TST_Repeat_1"/>
    <property type="match status" value="1"/>
</dbReference>
<dbReference type="OrthoDB" id="270167at2759"/>
<dbReference type="Pfam" id="PF00581">
    <property type="entry name" value="Rhodanese"/>
    <property type="match status" value="1"/>
</dbReference>
<evidence type="ECO:0000313" key="4">
    <source>
        <dbReference type="EMBL" id="EJT49291.1"/>
    </source>
</evidence>
<dbReference type="PANTHER" id="PTHR11364:SF27">
    <property type="entry name" value="SULFURTRANSFERASE"/>
    <property type="match status" value="1"/>
</dbReference>
<dbReference type="InterPro" id="IPR045078">
    <property type="entry name" value="TST/MPST-like"/>
</dbReference>
<evidence type="ECO:0000259" key="3">
    <source>
        <dbReference type="PROSITE" id="PS50206"/>
    </source>
</evidence>
<dbReference type="AlphaFoldDB" id="J5T5J3"/>
<proteinExistence type="predicted"/>
<dbReference type="PANTHER" id="PTHR11364">
    <property type="entry name" value="THIOSULFATE SULFERTANSFERASE"/>
    <property type="match status" value="1"/>
</dbReference>
<name>J5T5J3_TRIAS</name>
<evidence type="ECO:0000313" key="5">
    <source>
        <dbReference type="Proteomes" id="UP000002748"/>
    </source>
</evidence>
<organism evidence="4 5">
    <name type="scientific">Trichosporon asahii var. asahii (strain ATCC 90039 / CBS 2479 / JCM 2466 / KCTC 7840 / NBRC 103889/ NCYC 2677 / UAMH 7654)</name>
    <name type="common">Yeast</name>
    <dbReference type="NCBI Taxonomy" id="1186058"/>
    <lineage>
        <taxon>Eukaryota</taxon>
        <taxon>Fungi</taxon>
        <taxon>Dikarya</taxon>
        <taxon>Basidiomycota</taxon>
        <taxon>Agaricomycotina</taxon>
        <taxon>Tremellomycetes</taxon>
        <taxon>Trichosporonales</taxon>
        <taxon>Trichosporonaceae</taxon>
        <taxon>Trichosporon</taxon>
    </lineage>
</organism>
<dbReference type="KEGG" id="tasa:A1Q1_01591"/>
<keyword evidence="1 4" id="KW-0808">Transferase</keyword>
<keyword evidence="2" id="KW-0677">Repeat</keyword>
<dbReference type="SMART" id="SM00450">
    <property type="entry name" value="RHOD"/>
    <property type="match status" value="2"/>
</dbReference>
<evidence type="ECO:0000256" key="2">
    <source>
        <dbReference type="ARBA" id="ARBA00022737"/>
    </source>
</evidence>
<dbReference type="GeneID" id="25985105"/>
<dbReference type="PROSITE" id="PS50206">
    <property type="entry name" value="RHODANESE_3"/>
    <property type="match status" value="2"/>
</dbReference>
<dbReference type="GO" id="GO:0005739">
    <property type="term" value="C:mitochondrion"/>
    <property type="evidence" value="ECO:0007669"/>
    <property type="project" value="TreeGrafter"/>
</dbReference>
<dbReference type="GO" id="GO:0004792">
    <property type="term" value="F:thiosulfate-cyanide sulfurtransferase activity"/>
    <property type="evidence" value="ECO:0007669"/>
    <property type="project" value="TreeGrafter"/>
</dbReference>
<comment type="caution">
    <text evidence="4">The sequence shown here is derived from an EMBL/GenBank/DDBJ whole genome shotgun (WGS) entry which is preliminary data.</text>
</comment>
<dbReference type="InterPro" id="IPR001763">
    <property type="entry name" value="Rhodanese-like_dom"/>
</dbReference>
<accession>J5T5J3</accession>
<evidence type="ECO:0000256" key="1">
    <source>
        <dbReference type="ARBA" id="ARBA00022679"/>
    </source>
</evidence>
<reference evidence="4 5" key="1">
    <citation type="journal article" date="2012" name="Eukaryot. Cell">
        <title>Draft genome sequence of CBS 2479, the standard type strain of Trichosporon asahii.</title>
        <authorList>
            <person name="Yang R.Y."/>
            <person name="Li H.T."/>
            <person name="Zhu H."/>
            <person name="Zhou G.P."/>
            <person name="Wang M."/>
            <person name="Wang L."/>
        </authorList>
    </citation>
    <scope>NUCLEOTIDE SEQUENCE [LARGE SCALE GENOMIC DNA]</scope>
    <source>
        <strain evidence="5">ATCC 90039 / CBS 2479 / JCM 2466 / KCTC 7840 / NCYC 2677 / UAMH 7654</strain>
    </source>
</reference>
<feature type="domain" description="Rhodanese" evidence="3">
    <location>
        <begin position="4"/>
        <end position="111"/>
    </location>
</feature>
<dbReference type="InterPro" id="IPR036873">
    <property type="entry name" value="Rhodanese-like_dom_sf"/>
</dbReference>
<dbReference type="VEuPathDB" id="FungiDB:A1Q1_01591"/>
<sequence length="298" mass="32690">MPNNPRNADQEYLQGPRIPGALRFNLDKVAEHDPAKNPLGLTHMLPSAETFREAVETLGITPDTHVVVYDTVGVFSAPRGVFTFKALGHDKVSALNGGLPRWIEEGYDVDEEELSKDPVAAKRSSYPVPKRHDDYVRSYEQMVDNSTADPALADVVLDARAIPRYAGEAPEPRPGLPSGHIPNSLPLPFNDLLTEPSETEPYTRYRSPQELSQIIIDGVGGKTVWDEIALDGRGLVFSCGSGMTACVGWLAARAVAEGENQMLAHEAVYDESWSGYAQRKESKIEKGHGNKDAVRKQK</sequence>
<dbReference type="RefSeq" id="XP_014180105.1">
    <property type="nucleotide sequence ID" value="XM_014324630.1"/>
</dbReference>
<dbReference type="SUPFAM" id="SSF52821">
    <property type="entry name" value="Rhodanese/Cell cycle control phosphatase"/>
    <property type="match status" value="2"/>
</dbReference>
<dbReference type="Proteomes" id="UP000002748">
    <property type="component" value="Unassembled WGS sequence"/>
</dbReference>
<protein>
    <submittedName>
        <fullName evidence="4">Thiosulfate sulfurtransferase</fullName>
    </submittedName>
</protein>
<dbReference type="EMBL" id="ALBS01000174">
    <property type="protein sequence ID" value="EJT49291.1"/>
    <property type="molecule type" value="Genomic_DNA"/>
</dbReference>